<dbReference type="InterPro" id="IPR026203">
    <property type="entry name" value="IHABP"/>
</dbReference>
<feature type="coiled-coil region" evidence="4">
    <location>
        <begin position="598"/>
        <end position="692"/>
    </location>
</feature>
<feature type="compositionally biased region" description="Polar residues" evidence="5">
    <location>
        <begin position="993"/>
        <end position="1011"/>
    </location>
</feature>
<feature type="compositionally biased region" description="Basic and acidic residues" evidence="5">
    <location>
        <begin position="975"/>
        <end position="988"/>
    </location>
</feature>
<evidence type="ECO:0000256" key="3">
    <source>
        <dbReference type="ARBA" id="ARBA00023212"/>
    </source>
</evidence>
<keyword evidence="2" id="KW-0963">Cytoplasm</keyword>
<dbReference type="Pfam" id="PF15908">
    <property type="entry name" value="HMMR_C"/>
    <property type="match status" value="1"/>
</dbReference>
<dbReference type="RefSeq" id="XP_014470916.1">
    <property type="nucleotide sequence ID" value="XM_014615430.1"/>
</dbReference>
<name>A0A6P3WXP9_DINQU</name>
<keyword evidence="7" id="KW-1185">Reference proteome</keyword>
<dbReference type="PANTHER" id="PTHR18956">
    <property type="entry name" value="HYALURONAN MEDIATED MOTILITY RECEPTOR"/>
    <property type="match status" value="1"/>
</dbReference>
<evidence type="ECO:0000256" key="1">
    <source>
        <dbReference type="ARBA" id="ARBA00004186"/>
    </source>
</evidence>
<feature type="coiled-coil region" evidence="4">
    <location>
        <begin position="747"/>
        <end position="918"/>
    </location>
</feature>
<feature type="region of interest" description="Disordered" evidence="5">
    <location>
        <begin position="975"/>
        <end position="1011"/>
    </location>
</feature>
<feature type="coiled-coil region" evidence="4">
    <location>
        <begin position="239"/>
        <end position="497"/>
    </location>
</feature>
<dbReference type="GeneID" id="106742474"/>
<protein>
    <submittedName>
        <fullName evidence="8">Hyaluronan mediated motility receptor-like isoform X1</fullName>
    </submittedName>
</protein>
<dbReference type="Proteomes" id="UP000515204">
    <property type="component" value="Unplaced"/>
</dbReference>
<reference evidence="8" key="1">
    <citation type="submission" date="2025-08" db="UniProtKB">
        <authorList>
            <consortium name="RefSeq"/>
        </authorList>
    </citation>
    <scope>IDENTIFICATION</scope>
</reference>
<evidence type="ECO:0000256" key="4">
    <source>
        <dbReference type="SAM" id="Coils"/>
    </source>
</evidence>
<feature type="coiled-coil region" evidence="4">
    <location>
        <begin position="130"/>
        <end position="164"/>
    </location>
</feature>
<organism evidence="7 8">
    <name type="scientific">Dinoponera quadriceps</name>
    <name type="common">South American ant</name>
    <dbReference type="NCBI Taxonomy" id="609295"/>
    <lineage>
        <taxon>Eukaryota</taxon>
        <taxon>Metazoa</taxon>
        <taxon>Ecdysozoa</taxon>
        <taxon>Arthropoda</taxon>
        <taxon>Hexapoda</taxon>
        <taxon>Insecta</taxon>
        <taxon>Pterygota</taxon>
        <taxon>Neoptera</taxon>
        <taxon>Endopterygota</taxon>
        <taxon>Hymenoptera</taxon>
        <taxon>Apocrita</taxon>
        <taxon>Aculeata</taxon>
        <taxon>Formicoidea</taxon>
        <taxon>Formicidae</taxon>
        <taxon>Ponerinae</taxon>
        <taxon>Ponerini</taxon>
        <taxon>Dinoponera</taxon>
    </lineage>
</organism>
<evidence type="ECO:0000313" key="8">
    <source>
        <dbReference type="RefSeq" id="XP_014470916.1"/>
    </source>
</evidence>
<evidence type="ECO:0000256" key="5">
    <source>
        <dbReference type="SAM" id="MobiDB-lite"/>
    </source>
</evidence>
<proteinExistence type="predicted"/>
<evidence type="ECO:0000313" key="7">
    <source>
        <dbReference type="Proteomes" id="UP000515204"/>
    </source>
</evidence>
<dbReference type="GO" id="GO:0005819">
    <property type="term" value="C:spindle"/>
    <property type="evidence" value="ECO:0007669"/>
    <property type="project" value="UniProtKB-SubCell"/>
</dbReference>
<comment type="subcellular location">
    <subcellularLocation>
        <location evidence="1">Cytoplasm</location>
        <location evidence="1">Cytoskeleton</location>
        <location evidence="1">Spindle</location>
    </subcellularLocation>
</comment>
<gene>
    <name evidence="8" type="primary">LOC106742474</name>
</gene>
<dbReference type="OrthoDB" id="419631at2759"/>
<feature type="domain" description="Hyaluronan-mediated motility receptor C-terminal" evidence="6">
    <location>
        <begin position="856"/>
        <end position="976"/>
    </location>
</feature>
<sequence>MSFSKAKIQRFNEIGSEAPPPGAYDPKFDNKVRGLVIEKSDRFLEAKSVCSAECNASVSGKSLGVISIPSFRTPQMPRKRLGGKLTGVVSCKAKGKFESTDLIRSQSMKYESAQHLADLQVECSNKDKTIQEQEKYIEEMKEDVMKLLLEVEELSKKQIETEEKHTKDIETMAELQQEVLNNRDKKHEGEMRILRLQLLEVSEEREREFSARKTIESELRNRATELSKKITTLEVGLCAKKKQKKLRIAELEMRIAELLNTLEMEHDRHDTEIESLSEEKRQLDVCVMDLTQECSNLEAKLEKRQNVILRLQSQLSTLQCELDELKAEYEKLADESIKRISDLTDKHEKEIESLRDNFAKEREELLISNETLKSYVKEKVHEVEETNAFLTEELEDVQRLYKDVSQRLYEAQKELELSNSKHALMVEKYKKDLDDMRNQHAEEKSKLEQLLEDTKEEYLKELENVSMARDKELDYLKQASERKMKEEKKRMTEHAQKMIDNAKVVTRETLAACRAESEERVKRAIVECDAKVSGSHVNAMIREARNTVEEEMRLAAERYKACLARMETERTALDEKLSQRDAEITKLSATLEELRSSAETQESFSQSLQAELDKAEAELAEKKEELRALKDHIRTEAAEMVSRRKRFEVIMAENQASVVALTNRLAQSNAEVERLQHELERGEDCIREHKDLLSTMRNNSQLVNEQVHVFMEELDAQRGMVDQLEAGSLSEFEAIKPIFEVKIENLKRVAAEEIARLQNDCEKKSLQNDEMKKQLGEMANNLNQAQGLLLTLEERNDAQAVNVSRLELTNSKLKEQLRSQEKTLEENNQLLQVRATQCKNSIDEMNSRVRELSKKVELLENDKKYAEKVALLLKEEQSKWETLENALKQQLQEERARREEAEEEAKKIAELSSRLKRDFEEISGKYADMIGHQNPKQRIKHVAQLKDKIYQLEQELSTKIRLVEQQQKTIEKLKAEEKRSHWKGKENIGIHSTPISSPHKTLTTPLRSRND</sequence>
<dbReference type="AlphaFoldDB" id="A0A6P3WXP9"/>
<keyword evidence="3" id="KW-0206">Cytoskeleton</keyword>
<dbReference type="KEGG" id="dqu:106742474"/>
<accession>A0A6P3WXP9</accession>
<dbReference type="GO" id="GO:0005540">
    <property type="term" value="F:hyaluronic acid binding"/>
    <property type="evidence" value="ECO:0007669"/>
    <property type="project" value="InterPro"/>
</dbReference>
<evidence type="ECO:0000259" key="6">
    <source>
        <dbReference type="Pfam" id="PF15908"/>
    </source>
</evidence>
<evidence type="ECO:0000256" key="2">
    <source>
        <dbReference type="ARBA" id="ARBA00022490"/>
    </source>
</evidence>
<dbReference type="InterPro" id="IPR031794">
    <property type="entry name" value="HMMR_C"/>
</dbReference>
<keyword evidence="4" id="KW-0175">Coiled coil</keyword>
<dbReference type="PANTHER" id="PTHR18956:SF6">
    <property type="entry name" value="HYALURONAN MEDIATED MOTILITY RECEPTOR"/>
    <property type="match status" value="1"/>
</dbReference>